<dbReference type="PROSITE" id="PS50888">
    <property type="entry name" value="BHLH"/>
    <property type="match status" value="1"/>
</dbReference>
<dbReference type="GO" id="GO:0046983">
    <property type="term" value="F:protein dimerization activity"/>
    <property type="evidence" value="ECO:0007669"/>
    <property type="project" value="InterPro"/>
</dbReference>
<feature type="domain" description="BHLH" evidence="1">
    <location>
        <begin position="242"/>
        <end position="299"/>
    </location>
</feature>
<sequence length="318" mass="36424">MDPLDLFNLDADIDFETAYRMLSDFDSFNNQITTTTNSNTHNTPLDHHSGYTQQPQQHVVVNHLKNVLPTNHTDPQISVLNHQDILLHNHLSSQGVGDELLSAYEANAIEQFLDNLLSLDSNQTIPSNVSASSSDIKHKYDNSNNNYIKDELMEKHLTSHNLTQKNTASLIKTTVEITESNDSRDTIKDAITSESEDIITSSMFNEDIDNEYIPQPINIPEITLDLLDCPEHLISKTNSLEFKKWKHVEVEKLRRNQTKKAFDQLVSLQNKYSKPLSNKSKRVAKYQLLTQVKHDIQNLIKANRFLEEIITRDSERMA</sequence>
<dbReference type="InterPro" id="IPR057071">
    <property type="entry name" value="bHLH_INO2"/>
</dbReference>
<accession>A0AAN7WN70</accession>
<gene>
    <name evidence="2" type="ORF">RI543_001387</name>
</gene>
<evidence type="ECO:0000313" key="2">
    <source>
        <dbReference type="EMBL" id="KAK5781000.1"/>
    </source>
</evidence>
<reference evidence="3" key="1">
    <citation type="submission" date="2023-07" db="EMBL/GenBank/DDBJ databases">
        <title>A draft genome of Kazachstania heterogenica Y-27499.</title>
        <authorList>
            <person name="Donic C."/>
            <person name="Kralova J.S."/>
            <person name="Fidel L."/>
            <person name="Ben-Dor S."/>
            <person name="Jung S."/>
        </authorList>
    </citation>
    <scope>NUCLEOTIDE SEQUENCE [LARGE SCALE GENOMIC DNA]</scope>
    <source>
        <strain evidence="3">Y27499</strain>
    </source>
</reference>
<proteinExistence type="predicted"/>
<evidence type="ECO:0000259" key="1">
    <source>
        <dbReference type="PROSITE" id="PS50888"/>
    </source>
</evidence>
<dbReference type="SUPFAM" id="SSF47459">
    <property type="entry name" value="HLH, helix-loop-helix DNA-binding domain"/>
    <property type="match status" value="1"/>
</dbReference>
<dbReference type="InterPro" id="IPR011598">
    <property type="entry name" value="bHLH_dom"/>
</dbReference>
<dbReference type="AlphaFoldDB" id="A0AAN7WN70"/>
<dbReference type="InterPro" id="IPR036638">
    <property type="entry name" value="HLH_DNA-bd_sf"/>
</dbReference>
<dbReference type="Pfam" id="PF23179">
    <property type="entry name" value="bHLH_INO2"/>
    <property type="match status" value="1"/>
</dbReference>
<dbReference type="GO" id="GO:0016765">
    <property type="term" value="F:transferase activity, transferring alkyl or aryl (other than methyl) groups"/>
    <property type="evidence" value="ECO:0007669"/>
    <property type="project" value="InterPro"/>
</dbReference>
<dbReference type="SUPFAM" id="SSF64005">
    <property type="entry name" value="Undecaprenyl diphosphate synthase"/>
    <property type="match status" value="1"/>
</dbReference>
<organism evidence="2 3">
    <name type="scientific">Arxiozyma heterogenica</name>
    <dbReference type="NCBI Taxonomy" id="278026"/>
    <lineage>
        <taxon>Eukaryota</taxon>
        <taxon>Fungi</taxon>
        <taxon>Dikarya</taxon>
        <taxon>Ascomycota</taxon>
        <taxon>Saccharomycotina</taxon>
        <taxon>Saccharomycetes</taxon>
        <taxon>Saccharomycetales</taxon>
        <taxon>Saccharomycetaceae</taxon>
        <taxon>Arxiozyma</taxon>
    </lineage>
</organism>
<dbReference type="Proteomes" id="UP001306508">
    <property type="component" value="Unassembled WGS sequence"/>
</dbReference>
<comment type="caution">
    <text evidence="2">The sequence shown here is derived from an EMBL/GenBank/DDBJ whole genome shotgun (WGS) entry which is preliminary data.</text>
</comment>
<name>A0AAN7WN70_9SACH</name>
<dbReference type="InterPro" id="IPR036424">
    <property type="entry name" value="UPP_synth-like_sf"/>
</dbReference>
<dbReference type="CDD" id="cd11388">
    <property type="entry name" value="bHLH_ScINO2_like"/>
    <property type="match status" value="1"/>
</dbReference>
<dbReference type="EMBL" id="JAWIZZ010000038">
    <property type="protein sequence ID" value="KAK5781000.1"/>
    <property type="molecule type" value="Genomic_DNA"/>
</dbReference>
<keyword evidence="3" id="KW-1185">Reference proteome</keyword>
<evidence type="ECO:0000313" key="3">
    <source>
        <dbReference type="Proteomes" id="UP001306508"/>
    </source>
</evidence>
<protein>
    <recommendedName>
        <fullName evidence="1">BHLH domain-containing protein</fullName>
    </recommendedName>
</protein>